<evidence type="ECO:0000256" key="1">
    <source>
        <dbReference type="SAM" id="MobiDB-lite"/>
    </source>
</evidence>
<evidence type="ECO:0000313" key="3">
    <source>
        <dbReference type="Proteomes" id="UP001359485"/>
    </source>
</evidence>
<keyword evidence="3" id="KW-1185">Reference proteome</keyword>
<sequence length="149" mass="17504">MFSTRRSPHQEDKGGRHYLYTGPYAIITKDRNTQSNITSPNDHLQEWETERRKLIHQTPGFPEKVSSRQKVKGKRIDLELIRMIRVEKEDKLKDLSLTGKAGVKAVFTNSSGKRSEREREREREKVERRHTETGKGRRQPTPVKYPPRP</sequence>
<feature type="compositionally biased region" description="Basic and acidic residues" evidence="1">
    <location>
        <begin position="113"/>
        <end position="135"/>
    </location>
</feature>
<dbReference type="EMBL" id="JAWJWF010000002">
    <property type="protein sequence ID" value="KAK6637492.1"/>
    <property type="molecule type" value="Genomic_DNA"/>
</dbReference>
<evidence type="ECO:0000313" key="2">
    <source>
        <dbReference type="EMBL" id="KAK6637492.1"/>
    </source>
</evidence>
<reference evidence="2 3" key="1">
    <citation type="submission" date="2023-09" db="EMBL/GenBank/DDBJ databases">
        <title>Genomes of two closely related lineages of the louse Polyplax serrata with different host specificities.</title>
        <authorList>
            <person name="Martinu J."/>
            <person name="Tarabai H."/>
            <person name="Stefka J."/>
            <person name="Hypsa V."/>
        </authorList>
    </citation>
    <scope>NUCLEOTIDE SEQUENCE [LARGE SCALE GENOMIC DNA]</scope>
    <source>
        <strain evidence="2">98ZLc_SE</strain>
    </source>
</reference>
<protein>
    <submittedName>
        <fullName evidence="2">Uncharacterized protein</fullName>
    </submittedName>
</protein>
<dbReference type="Proteomes" id="UP001359485">
    <property type="component" value="Unassembled WGS sequence"/>
</dbReference>
<accession>A0ABR1BAT2</accession>
<organism evidence="2 3">
    <name type="scientific">Polyplax serrata</name>
    <name type="common">Common mouse louse</name>
    <dbReference type="NCBI Taxonomy" id="468196"/>
    <lineage>
        <taxon>Eukaryota</taxon>
        <taxon>Metazoa</taxon>
        <taxon>Ecdysozoa</taxon>
        <taxon>Arthropoda</taxon>
        <taxon>Hexapoda</taxon>
        <taxon>Insecta</taxon>
        <taxon>Pterygota</taxon>
        <taxon>Neoptera</taxon>
        <taxon>Paraneoptera</taxon>
        <taxon>Psocodea</taxon>
        <taxon>Troctomorpha</taxon>
        <taxon>Phthiraptera</taxon>
        <taxon>Anoplura</taxon>
        <taxon>Polyplacidae</taxon>
        <taxon>Polyplax</taxon>
    </lineage>
</organism>
<name>A0ABR1BAT2_POLSC</name>
<gene>
    <name evidence="2" type="ORF">RUM44_007912</name>
</gene>
<proteinExistence type="predicted"/>
<feature type="region of interest" description="Disordered" evidence="1">
    <location>
        <begin position="100"/>
        <end position="149"/>
    </location>
</feature>
<comment type="caution">
    <text evidence="2">The sequence shown here is derived from an EMBL/GenBank/DDBJ whole genome shotgun (WGS) entry which is preliminary data.</text>
</comment>